<feature type="transmembrane region" description="Helical" evidence="6">
    <location>
        <begin position="7"/>
        <end position="24"/>
    </location>
</feature>
<dbReference type="Proteomes" id="UP001314903">
    <property type="component" value="Unassembled WGS sequence"/>
</dbReference>
<dbReference type="Pfam" id="PF03788">
    <property type="entry name" value="LrgA"/>
    <property type="match status" value="1"/>
</dbReference>
<feature type="transmembrane region" description="Helical" evidence="6">
    <location>
        <begin position="88"/>
        <end position="111"/>
    </location>
</feature>
<keyword evidence="3 6" id="KW-0812">Transmembrane</keyword>
<dbReference type="PANTHER" id="PTHR33931:SF2">
    <property type="entry name" value="HOLIN-LIKE PROTEIN CIDA"/>
    <property type="match status" value="1"/>
</dbReference>
<evidence type="ECO:0000313" key="7">
    <source>
        <dbReference type="EMBL" id="MBP2028906.1"/>
    </source>
</evidence>
<evidence type="ECO:0000256" key="6">
    <source>
        <dbReference type="SAM" id="Phobius"/>
    </source>
</evidence>
<reference evidence="7 8" key="1">
    <citation type="submission" date="2021-03" db="EMBL/GenBank/DDBJ databases">
        <title>Genomic Encyclopedia of Type Strains, Phase IV (KMG-IV): sequencing the most valuable type-strain genomes for metagenomic binning, comparative biology and taxonomic classification.</title>
        <authorList>
            <person name="Goeker M."/>
        </authorList>
    </citation>
    <scope>NUCLEOTIDE SEQUENCE [LARGE SCALE GENOMIC DNA]</scope>
    <source>
        <strain evidence="7 8">DSM 27512</strain>
    </source>
</reference>
<dbReference type="PANTHER" id="PTHR33931">
    <property type="entry name" value="HOLIN-LIKE PROTEIN CIDA-RELATED"/>
    <property type="match status" value="1"/>
</dbReference>
<protein>
    <submittedName>
        <fullName evidence="7">Holin-like protein</fullName>
    </submittedName>
</protein>
<comment type="caution">
    <text evidence="7">The sequence shown here is derived from an EMBL/GenBank/DDBJ whole genome shotgun (WGS) entry which is preliminary data.</text>
</comment>
<evidence type="ECO:0000256" key="2">
    <source>
        <dbReference type="ARBA" id="ARBA00022475"/>
    </source>
</evidence>
<keyword evidence="5 6" id="KW-0472">Membrane</keyword>
<organism evidence="7 8">
    <name type="scientific">Acetoanaerobium pronyense</name>
    <dbReference type="NCBI Taxonomy" id="1482736"/>
    <lineage>
        <taxon>Bacteria</taxon>
        <taxon>Bacillati</taxon>
        <taxon>Bacillota</taxon>
        <taxon>Clostridia</taxon>
        <taxon>Peptostreptococcales</taxon>
        <taxon>Filifactoraceae</taxon>
        <taxon>Acetoanaerobium</taxon>
    </lineage>
</organism>
<evidence type="ECO:0000313" key="8">
    <source>
        <dbReference type="Proteomes" id="UP001314903"/>
    </source>
</evidence>
<evidence type="ECO:0000256" key="3">
    <source>
        <dbReference type="ARBA" id="ARBA00022692"/>
    </source>
</evidence>
<sequence length="119" mass="13220">MKLLNELLIIVLIFITGEYISSLLPFPLPGSIAGMLILLFLLIFKIIKIEQIKRISDFFLGNLSFLFLPVSVGLLGSMDILRESGVNILILTFGTTVIVIYVTGAIVELVLRLQRKGEN</sequence>
<name>A0ABS4KP67_9FIRM</name>
<evidence type="ECO:0000256" key="5">
    <source>
        <dbReference type="ARBA" id="ARBA00023136"/>
    </source>
</evidence>
<dbReference type="InterPro" id="IPR005538">
    <property type="entry name" value="LrgA/CidA"/>
</dbReference>
<comment type="subcellular location">
    <subcellularLocation>
        <location evidence="1">Cell membrane</location>
        <topology evidence="1">Multi-pass membrane protein</topology>
    </subcellularLocation>
</comment>
<keyword evidence="4 6" id="KW-1133">Transmembrane helix</keyword>
<gene>
    <name evidence="7" type="ORF">J2Z35_002744</name>
</gene>
<feature type="transmembrane region" description="Helical" evidence="6">
    <location>
        <begin position="30"/>
        <end position="47"/>
    </location>
</feature>
<keyword evidence="8" id="KW-1185">Reference proteome</keyword>
<evidence type="ECO:0000256" key="1">
    <source>
        <dbReference type="ARBA" id="ARBA00004651"/>
    </source>
</evidence>
<accession>A0ABS4KP67</accession>
<dbReference type="RefSeq" id="WP_209661962.1">
    <property type="nucleotide sequence ID" value="NZ_JAGGLI010000047.1"/>
</dbReference>
<proteinExistence type="predicted"/>
<evidence type="ECO:0000256" key="4">
    <source>
        <dbReference type="ARBA" id="ARBA00022989"/>
    </source>
</evidence>
<feature type="transmembrane region" description="Helical" evidence="6">
    <location>
        <begin position="59"/>
        <end position="76"/>
    </location>
</feature>
<dbReference type="EMBL" id="JAGGLI010000047">
    <property type="protein sequence ID" value="MBP2028906.1"/>
    <property type="molecule type" value="Genomic_DNA"/>
</dbReference>
<keyword evidence="2" id="KW-1003">Cell membrane</keyword>